<comment type="caution">
    <text evidence="2">The sequence shown here is derived from an EMBL/GenBank/DDBJ whole genome shotgun (WGS) entry which is preliminary data.</text>
</comment>
<feature type="domain" description="DUF1540" evidence="1">
    <location>
        <begin position="7"/>
        <end position="49"/>
    </location>
</feature>
<dbReference type="Pfam" id="PF07561">
    <property type="entry name" value="DUF1540"/>
    <property type="match status" value="1"/>
</dbReference>
<evidence type="ECO:0000313" key="3">
    <source>
        <dbReference type="Proteomes" id="UP001144612"/>
    </source>
</evidence>
<name>A0ABT4DAU4_9CLOT</name>
<accession>A0ABT4DAU4</accession>
<proteinExistence type="predicted"/>
<gene>
    <name evidence="2" type="ORF">OW729_05840</name>
</gene>
<organism evidence="2 3">
    <name type="scientific">Clostridium brassicae</name>
    <dbReference type="NCBI Taxonomy" id="2999072"/>
    <lineage>
        <taxon>Bacteria</taxon>
        <taxon>Bacillati</taxon>
        <taxon>Bacillota</taxon>
        <taxon>Clostridia</taxon>
        <taxon>Eubacteriales</taxon>
        <taxon>Clostridiaceae</taxon>
        <taxon>Clostridium</taxon>
    </lineage>
</organism>
<reference evidence="2" key="1">
    <citation type="submission" date="2022-12" db="EMBL/GenBank/DDBJ databases">
        <title>Clostridium sp. nov., isolated from industrial wastewater.</title>
        <authorList>
            <person name="Jiayan W."/>
        </authorList>
    </citation>
    <scope>NUCLEOTIDE SEQUENCE</scope>
    <source>
        <strain evidence="2">ZC22-4</strain>
    </source>
</reference>
<evidence type="ECO:0000259" key="1">
    <source>
        <dbReference type="Pfam" id="PF07561"/>
    </source>
</evidence>
<dbReference type="InterPro" id="IPR011437">
    <property type="entry name" value="DUF1540"/>
</dbReference>
<dbReference type="Proteomes" id="UP001144612">
    <property type="component" value="Unassembled WGS sequence"/>
</dbReference>
<evidence type="ECO:0000313" key="2">
    <source>
        <dbReference type="EMBL" id="MCY6958129.1"/>
    </source>
</evidence>
<sequence>MDHNQSIRCTVDECKFHCNKDDYCTLESIEVVKHEPKAKTVECTDCGSFQTK</sequence>
<keyword evidence="3" id="KW-1185">Reference proteome</keyword>
<dbReference type="RefSeq" id="WP_268060538.1">
    <property type="nucleotide sequence ID" value="NZ_JAPQFJ010000004.1"/>
</dbReference>
<dbReference type="EMBL" id="JAPQFJ010000004">
    <property type="protein sequence ID" value="MCY6958129.1"/>
    <property type="molecule type" value="Genomic_DNA"/>
</dbReference>
<protein>
    <submittedName>
        <fullName evidence="2">DUF1540 domain-containing protein</fullName>
    </submittedName>
</protein>